<name>A0A914C333_9BILA</name>
<dbReference type="GO" id="GO:0016020">
    <property type="term" value="C:membrane"/>
    <property type="evidence" value="ECO:0007669"/>
    <property type="project" value="UniProtKB-SubCell"/>
</dbReference>
<comment type="subcellular location">
    <subcellularLocation>
        <location evidence="1">Membrane</location>
        <topology evidence="1">Single-pass membrane protein</topology>
    </subcellularLocation>
</comment>
<evidence type="ECO:0000256" key="3">
    <source>
        <dbReference type="ARBA" id="ARBA00022989"/>
    </source>
</evidence>
<organism evidence="8 9">
    <name type="scientific">Acrobeloides nanus</name>
    <dbReference type="NCBI Taxonomy" id="290746"/>
    <lineage>
        <taxon>Eukaryota</taxon>
        <taxon>Metazoa</taxon>
        <taxon>Ecdysozoa</taxon>
        <taxon>Nematoda</taxon>
        <taxon>Chromadorea</taxon>
        <taxon>Rhabditida</taxon>
        <taxon>Tylenchina</taxon>
        <taxon>Cephalobomorpha</taxon>
        <taxon>Cephaloboidea</taxon>
        <taxon>Cephalobidae</taxon>
        <taxon>Acrobeloides</taxon>
    </lineage>
</organism>
<evidence type="ECO:0000256" key="2">
    <source>
        <dbReference type="ARBA" id="ARBA00022692"/>
    </source>
</evidence>
<evidence type="ECO:0000256" key="6">
    <source>
        <dbReference type="SAM" id="Phobius"/>
    </source>
</evidence>
<protein>
    <submittedName>
        <fullName evidence="9">Uncharacterized protein</fullName>
    </submittedName>
</protein>
<feature type="region of interest" description="Disordered" evidence="5">
    <location>
        <begin position="99"/>
        <end position="170"/>
    </location>
</feature>
<dbReference type="PANTHER" id="PTHR15549">
    <property type="entry name" value="PAIRED IMMUNOGLOBULIN-LIKE TYPE 2 RECEPTOR"/>
    <property type="match status" value="1"/>
</dbReference>
<proteinExistence type="predicted"/>
<evidence type="ECO:0000256" key="1">
    <source>
        <dbReference type="ARBA" id="ARBA00004167"/>
    </source>
</evidence>
<evidence type="ECO:0000256" key="5">
    <source>
        <dbReference type="SAM" id="MobiDB-lite"/>
    </source>
</evidence>
<dbReference type="AlphaFoldDB" id="A0A914C333"/>
<sequence>MDSGYYKYGIYFVILIICVDQAASQNTTSCQCVSSTTVPKTSPCNVTINSTTGDLINASQASAECQCTLTAPYAYTYSKGTPYNISCYSITTTSVTSTTQSTSRSSSTTKLTSSSTTTKPSTVTTTKPSTVTTTSSTTSTTTKLTSTTSQSKSSSSTSQSTGTGSTNTGTSSATTVAVIIGDTVNSNTTDEEPLFLGPCNTTVLSEKKHKIVKYLMYFASFWIILCCLIAILITLCYSLIKGSSRKNGTIPPVLNYILPFFLAAIPTVVSYFTAKDYYAFTGVHCFVSIYTKLFWSFVAPAWFLTMNIILTGQLSFLACEQAKPDVDQKQLFWAFKTSKSRPTFVMFFISTYFLLMFAVDMQNFVLFIAYAVLCVIFGIFIIIFHTYCYMNTATKLYKSTSLPPYRPCKKKKEPEKKKQDPPQPTPVPQPPPAPLPYPENLHQRRNAGHPSQASQNDPFNPTQSRNVYNWATDRDMGTLNKVENVFFKPRIM</sequence>
<evidence type="ECO:0000256" key="7">
    <source>
        <dbReference type="SAM" id="SignalP"/>
    </source>
</evidence>
<keyword evidence="2 6" id="KW-0812">Transmembrane</keyword>
<evidence type="ECO:0000313" key="8">
    <source>
        <dbReference type="Proteomes" id="UP000887540"/>
    </source>
</evidence>
<feature type="transmembrane region" description="Helical" evidence="6">
    <location>
        <begin position="365"/>
        <end position="389"/>
    </location>
</feature>
<dbReference type="GO" id="GO:0071944">
    <property type="term" value="C:cell periphery"/>
    <property type="evidence" value="ECO:0007669"/>
    <property type="project" value="UniProtKB-ARBA"/>
</dbReference>
<feature type="compositionally biased region" description="Polar residues" evidence="5">
    <location>
        <begin position="449"/>
        <end position="465"/>
    </location>
</feature>
<keyword evidence="4 6" id="KW-0472">Membrane</keyword>
<feature type="region of interest" description="Disordered" evidence="5">
    <location>
        <begin position="407"/>
        <end position="465"/>
    </location>
</feature>
<feature type="transmembrane region" description="Helical" evidence="6">
    <location>
        <begin position="340"/>
        <end position="359"/>
    </location>
</feature>
<dbReference type="WBParaSite" id="ACRNAN_Path_172.g615.t1">
    <property type="protein sequence ID" value="ACRNAN_Path_172.g615.t1"/>
    <property type="gene ID" value="ACRNAN_Path_172.g615"/>
</dbReference>
<evidence type="ECO:0000313" key="9">
    <source>
        <dbReference type="WBParaSite" id="ACRNAN_Path_172.g615.t1"/>
    </source>
</evidence>
<keyword evidence="7" id="KW-0732">Signal</keyword>
<dbReference type="Proteomes" id="UP000887540">
    <property type="component" value="Unplaced"/>
</dbReference>
<accession>A0A914C333</accession>
<feature type="chain" id="PRO_5037873256" evidence="7">
    <location>
        <begin position="25"/>
        <end position="492"/>
    </location>
</feature>
<feature type="signal peptide" evidence="7">
    <location>
        <begin position="1"/>
        <end position="24"/>
    </location>
</feature>
<dbReference type="InterPro" id="IPR051694">
    <property type="entry name" value="Immunoregulatory_rcpt-like"/>
</dbReference>
<keyword evidence="3 6" id="KW-1133">Transmembrane helix</keyword>
<dbReference type="PANTHER" id="PTHR15549:SF30">
    <property type="entry name" value="MID2 DOMAIN-CONTAINING PROTEIN"/>
    <property type="match status" value="1"/>
</dbReference>
<feature type="transmembrane region" description="Helical" evidence="6">
    <location>
        <begin position="214"/>
        <end position="240"/>
    </location>
</feature>
<feature type="transmembrane region" description="Helical" evidence="6">
    <location>
        <begin position="293"/>
        <end position="319"/>
    </location>
</feature>
<feature type="compositionally biased region" description="Pro residues" evidence="5">
    <location>
        <begin position="421"/>
        <end position="437"/>
    </location>
</feature>
<evidence type="ECO:0000256" key="4">
    <source>
        <dbReference type="ARBA" id="ARBA00023136"/>
    </source>
</evidence>
<reference evidence="9" key="1">
    <citation type="submission" date="2022-11" db="UniProtKB">
        <authorList>
            <consortium name="WormBaseParasite"/>
        </authorList>
    </citation>
    <scope>IDENTIFICATION</scope>
</reference>
<feature type="transmembrane region" description="Helical" evidence="6">
    <location>
        <begin position="252"/>
        <end position="273"/>
    </location>
</feature>
<keyword evidence="8" id="KW-1185">Reference proteome</keyword>